<dbReference type="PANTHER" id="PTHR30385">
    <property type="entry name" value="SIGMA FACTOR F FLAGELLAR"/>
    <property type="match status" value="1"/>
</dbReference>
<keyword evidence="2" id="KW-0731">Sigma factor</keyword>
<dbReference type="GO" id="GO:0016987">
    <property type="term" value="F:sigma factor activity"/>
    <property type="evidence" value="ECO:0007669"/>
    <property type="project" value="UniProtKB-KW"/>
</dbReference>
<dbReference type="Proteomes" id="UP000317243">
    <property type="component" value="Unassembled WGS sequence"/>
</dbReference>
<dbReference type="Gene3D" id="1.20.140.160">
    <property type="match status" value="1"/>
</dbReference>
<evidence type="ECO:0000256" key="3">
    <source>
        <dbReference type="ARBA" id="ARBA00023125"/>
    </source>
</evidence>
<proteinExistence type="predicted"/>
<dbReference type="InterPro" id="IPR014284">
    <property type="entry name" value="RNA_pol_sigma-70_dom"/>
</dbReference>
<keyword evidence="4" id="KW-0804">Transcription</keyword>
<keyword evidence="1" id="KW-0805">Transcription regulation</keyword>
<dbReference type="InterPro" id="IPR013325">
    <property type="entry name" value="RNA_pol_sigma_r2"/>
</dbReference>
<dbReference type="GO" id="GO:0006352">
    <property type="term" value="P:DNA-templated transcription initiation"/>
    <property type="evidence" value="ECO:0007669"/>
    <property type="project" value="InterPro"/>
</dbReference>
<dbReference type="OrthoDB" id="9799825at2"/>
<dbReference type="InterPro" id="IPR013324">
    <property type="entry name" value="RNA_pol_sigma_r3/r4-like"/>
</dbReference>
<dbReference type="SUPFAM" id="SSF88659">
    <property type="entry name" value="Sigma3 and sigma4 domains of RNA polymerase sigma factors"/>
    <property type="match status" value="1"/>
</dbReference>
<dbReference type="InterPro" id="IPR000943">
    <property type="entry name" value="RNA_pol_sigma70"/>
</dbReference>
<dbReference type="NCBIfam" id="TIGR02937">
    <property type="entry name" value="sigma70-ECF"/>
    <property type="match status" value="1"/>
</dbReference>
<gene>
    <name evidence="7" type="primary">sigD_1</name>
    <name evidence="7" type="ORF">KOR42_36270</name>
</gene>
<comment type="caution">
    <text evidence="7">The sequence shown here is derived from an EMBL/GenBank/DDBJ whole genome shotgun (WGS) entry which is preliminary data.</text>
</comment>
<dbReference type="SUPFAM" id="SSF88946">
    <property type="entry name" value="Sigma2 domain of RNA polymerase sigma factors"/>
    <property type="match status" value="1"/>
</dbReference>
<feature type="domain" description="RNA polymerase sigma-70 region 4" evidence="6">
    <location>
        <begin position="173"/>
        <end position="219"/>
    </location>
</feature>
<dbReference type="AlphaFoldDB" id="A0A5C5WJ84"/>
<feature type="domain" description="RNA polymerase sigma-70 region 2" evidence="5">
    <location>
        <begin position="15"/>
        <end position="86"/>
    </location>
</feature>
<dbReference type="Gene3D" id="1.10.1740.10">
    <property type="match status" value="1"/>
</dbReference>
<dbReference type="EMBL" id="SIHI01000014">
    <property type="protein sequence ID" value="TWT50081.1"/>
    <property type="molecule type" value="Genomic_DNA"/>
</dbReference>
<evidence type="ECO:0000313" key="8">
    <source>
        <dbReference type="Proteomes" id="UP000317243"/>
    </source>
</evidence>
<dbReference type="RefSeq" id="WP_146511067.1">
    <property type="nucleotide sequence ID" value="NZ_SIHI01000014.1"/>
</dbReference>
<organism evidence="7 8">
    <name type="scientific">Thalassoglobus neptunius</name>
    <dbReference type="NCBI Taxonomy" id="1938619"/>
    <lineage>
        <taxon>Bacteria</taxon>
        <taxon>Pseudomonadati</taxon>
        <taxon>Planctomycetota</taxon>
        <taxon>Planctomycetia</taxon>
        <taxon>Planctomycetales</taxon>
        <taxon>Planctomycetaceae</taxon>
        <taxon>Thalassoglobus</taxon>
    </lineage>
</organism>
<evidence type="ECO:0000256" key="2">
    <source>
        <dbReference type="ARBA" id="ARBA00023082"/>
    </source>
</evidence>
<dbReference type="PRINTS" id="PR00046">
    <property type="entry name" value="SIGMA70FCT"/>
</dbReference>
<name>A0A5C5WJ84_9PLAN</name>
<dbReference type="PANTHER" id="PTHR30385:SF7">
    <property type="entry name" value="RNA POLYMERASE SIGMA FACTOR FLIA"/>
    <property type="match status" value="1"/>
</dbReference>
<evidence type="ECO:0000313" key="7">
    <source>
        <dbReference type="EMBL" id="TWT50081.1"/>
    </source>
</evidence>
<dbReference type="InterPro" id="IPR007627">
    <property type="entry name" value="RNA_pol_sigma70_r2"/>
</dbReference>
<dbReference type="GO" id="GO:0003677">
    <property type="term" value="F:DNA binding"/>
    <property type="evidence" value="ECO:0007669"/>
    <property type="project" value="UniProtKB-KW"/>
</dbReference>
<dbReference type="Pfam" id="PF04545">
    <property type="entry name" value="Sigma70_r4"/>
    <property type="match status" value="1"/>
</dbReference>
<evidence type="ECO:0000256" key="4">
    <source>
        <dbReference type="ARBA" id="ARBA00023163"/>
    </source>
</evidence>
<dbReference type="CDD" id="cd06171">
    <property type="entry name" value="Sigma70_r4"/>
    <property type="match status" value="1"/>
</dbReference>
<accession>A0A5C5WJ84</accession>
<keyword evidence="3" id="KW-0238">DNA-binding</keyword>
<evidence type="ECO:0000259" key="6">
    <source>
        <dbReference type="Pfam" id="PF04545"/>
    </source>
</evidence>
<sequence>MTTRSKTDVPSPRDLVNSCQGLVRSIAWKLHQRLPKNVDLDDLIGFGQIGLSEAARDFDVRRGVNFSTYAYYRIRGSILDGLGKMSWFSKADFNRGRYEQSANDVLATSSSGGANSEDLSWFASTTNALATVFLVSQLGSEDRPGGEAVDNSYEERERQVEQLDLLEKLRELIQELPDQQREIVEGVYYDGLTIKAAGERVGISKAWASRVHKQALETLMLRLTNSQIV</sequence>
<protein>
    <submittedName>
        <fullName evidence="7">RNA polymerase sigma-D factor</fullName>
    </submittedName>
</protein>
<evidence type="ECO:0000259" key="5">
    <source>
        <dbReference type="Pfam" id="PF04542"/>
    </source>
</evidence>
<keyword evidence="8" id="KW-1185">Reference proteome</keyword>
<dbReference type="Pfam" id="PF04542">
    <property type="entry name" value="Sigma70_r2"/>
    <property type="match status" value="1"/>
</dbReference>
<dbReference type="InterPro" id="IPR007630">
    <property type="entry name" value="RNA_pol_sigma70_r4"/>
</dbReference>
<reference evidence="7 8" key="1">
    <citation type="submission" date="2019-02" db="EMBL/GenBank/DDBJ databases">
        <title>Deep-cultivation of Planctomycetes and their phenomic and genomic characterization uncovers novel biology.</title>
        <authorList>
            <person name="Wiegand S."/>
            <person name="Jogler M."/>
            <person name="Boedeker C."/>
            <person name="Pinto D."/>
            <person name="Vollmers J."/>
            <person name="Rivas-Marin E."/>
            <person name="Kohn T."/>
            <person name="Peeters S.H."/>
            <person name="Heuer A."/>
            <person name="Rast P."/>
            <person name="Oberbeckmann S."/>
            <person name="Bunk B."/>
            <person name="Jeske O."/>
            <person name="Meyerdierks A."/>
            <person name="Storesund J.E."/>
            <person name="Kallscheuer N."/>
            <person name="Luecker S."/>
            <person name="Lage O.M."/>
            <person name="Pohl T."/>
            <person name="Merkel B.J."/>
            <person name="Hornburger P."/>
            <person name="Mueller R.-W."/>
            <person name="Bruemmer F."/>
            <person name="Labrenz M."/>
            <person name="Spormann A.M."/>
            <person name="Op Den Camp H."/>
            <person name="Overmann J."/>
            <person name="Amann R."/>
            <person name="Jetten M.S.M."/>
            <person name="Mascher T."/>
            <person name="Medema M.H."/>
            <person name="Devos D.P."/>
            <person name="Kaster A.-K."/>
            <person name="Ovreas L."/>
            <person name="Rohde M."/>
            <person name="Galperin M.Y."/>
            <person name="Jogler C."/>
        </authorList>
    </citation>
    <scope>NUCLEOTIDE SEQUENCE [LARGE SCALE GENOMIC DNA]</scope>
    <source>
        <strain evidence="7 8">KOR42</strain>
    </source>
</reference>
<evidence type="ECO:0000256" key="1">
    <source>
        <dbReference type="ARBA" id="ARBA00023015"/>
    </source>
</evidence>